<dbReference type="InterPro" id="IPR013083">
    <property type="entry name" value="Znf_RING/FYVE/PHD"/>
</dbReference>
<feature type="compositionally biased region" description="Low complexity" evidence="1">
    <location>
        <begin position="83"/>
        <end position="92"/>
    </location>
</feature>
<dbReference type="Proteomes" id="UP001488805">
    <property type="component" value="Unassembled WGS sequence"/>
</dbReference>
<dbReference type="AlphaFoldDB" id="A0AAW1EGA9"/>
<reference evidence="2 3" key="1">
    <citation type="journal article" date="2024" name="Genome Biol. Evol.">
        <title>Chromosome-level genome assembly of the viviparous eelpout Zoarces viviparus.</title>
        <authorList>
            <person name="Fuhrmann N."/>
            <person name="Brasseur M.V."/>
            <person name="Bakowski C.E."/>
            <person name="Podsiadlowski L."/>
            <person name="Prost S."/>
            <person name="Krehenwinkel H."/>
            <person name="Mayer C."/>
        </authorList>
    </citation>
    <scope>NUCLEOTIDE SEQUENCE [LARGE SCALE GENOMIC DNA]</scope>
    <source>
        <strain evidence="2">NO-MEL_2022_Ind0_liver</strain>
    </source>
</reference>
<evidence type="ECO:0000256" key="1">
    <source>
        <dbReference type="SAM" id="MobiDB-lite"/>
    </source>
</evidence>
<dbReference type="SUPFAM" id="SSF57903">
    <property type="entry name" value="FYVE/PHD zinc finger"/>
    <property type="match status" value="1"/>
</dbReference>
<feature type="compositionally biased region" description="Low complexity" evidence="1">
    <location>
        <begin position="125"/>
        <end position="139"/>
    </location>
</feature>
<protein>
    <recommendedName>
        <fullName evidence="4">Zinc finger PHD-type domain-containing protein</fullName>
    </recommendedName>
</protein>
<feature type="compositionally biased region" description="Basic and acidic residues" evidence="1">
    <location>
        <begin position="61"/>
        <end position="74"/>
    </location>
</feature>
<evidence type="ECO:0000313" key="2">
    <source>
        <dbReference type="EMBL" id="KAK9521510.1"/>
    </source>
</evidence>
<name>A0AAW1EGA9_ZOAVI</name>
<gene>
    <name evidence="2" type="ORF">VZT92_021307</name>
</gene>
<comment type="caution">
    <text evidence="2">The sequence shown here is derived from an EMBL/GenBank/DDBJ whole genome shotgun (WGS) entry which is preliminary data.</text>
</comment>
<evidence type="ECO:0008006" key="4">
    <source>
        <dbReference type="Google" id="ProtNLM"/>
    </source>
</evidence>
<organism evidence="2 3">
    <name type="scientific">Zoarces viviparus</name>
    <name type="common">Viviparous eelpout</name>
    <name type="synonym">Blennius viviparus</name>
    <dbReference type="NCBI Taxonomy" id="48416"/>
    <lineage>
        <taxon>Eukaryota</taxon>
        <taxon>Metazoa</taxon>
        <taxon>Chordata</taxon>
        <taxon>Craniata</taxon>
        <taxon>Vertebrata</taxon>
        <taxon>Euteleostomi</taxon>
        <taxon>Actinopterygii</taxon>
        <taxon>Neopterygii</taxon>
        <taxon>Teleostei</taxon>
        <taxon>Neoteleostei</taxon>
        <taxon>Acanthomorphata</taxon>
        <taxon>Eupercaria</taxon>
        <taxon>Perciformes</taxon>
        <taxon>Cottioidei</taxon>
        <taxon>Zoarcales</taxon>
        <taxon>Zoarcidae</taxon>
        <taxon>Zoarcinae</taxon>
        <taxon>Zoarces</taxon>
    </lineage>
</organism>
<accession>A0AAW1EGA9</accession>
<feature type="region of interest" description="Disordered" evidence="1">
    <location>
        <begin position="61"/>
        <end position="180"/>
    </location>
</feature>
<keyword evidence="3" id="KW-1185">Reference proteome</keyword>
<proteinExistence type="predicted"/>
<sequence>MTHPLVTSGRTTVDLAHLLAEINYNRNTGKVRRNITKARLLTAQEMSDVIVEAEDRAGRREAQALARRDREQQRAGDTGQAATSSTLSGGSRPSRRRPVSLGATATSSGLSIAGPSSLSCASHGPRLPASSTSPLLSLPAEEHRHLPPSPASQPAETRPSSSSSSAGPTTSTGHTPEEMEQTVWDCGQCREPDPPESSEGLVSWGQCDSCHTWYHTMCVGWDEELDDEEDYFKYYLCPDF</sequence>
<feature type="compositionally biased region" description="Low complexity" evidence="1">
    <location>
        <begin position="152"/>
        <end position="174"/>
    </location>
</feature>
<feature type="compositionally biased region" description="Polar residues" evidence="1">
    <location>
        <begin position="103"/>
        <end position="120"/>
    </location>
</feature>
<dbReference type="CDD" id="cd15517">
    <property type="entry name" value="PHD_TCF19_like"/>
    <property type="match status" value="1"/>
</dbReference>
<dbReference type="EMBL" id="JBCEZU010000329">
    <property type="protein sequence ID" value="KAK9521510.1"/>
    <property type="molecule type" value="Genomic_DNA"/>
</dbReference>
<dbReference type="Gene3D" id="3.30.40.10">
    <property type="entry name" value="Zinc/RING finger domain, C3HC4 (zinc finger)"/>
    <property type="match status" value="1"/>
</dbReference>
<evidence type="ECO:0000313" key="3">
    <source>
        <dbReference type="Proteomes" id="UP001488805"/>
    </source>
</evidence>
<dbReference type="InterPro" id="IPR011011">
    <property type="entry name" value="Znf_FYVE_PHD"/>
</dbReference>